<organism evidence="1 2">
    <name type="scientific">Paenibacillus silvae</name>
    <dbReference type="NCBI Taxonomy" id="1325358"/>
    <lineage>
        <taxon>Bacteria</taxon>
        <taxon>Bacillati</taxon>
        <taxon>Bacillota</taxon>
        <taxon>Bacilli</taxon>
        <taxon>Bacillales</taxon>
        <taxon>Paenibacillaceae</taxon>
        <taxon>Paenibacillus</taxon>
    </lineage>
</organism>
<comment type="caution">
    <text evidence="1">The sequence shown here is derived from an EMBL/GenBank/DDBJ whole genome shotgun (WGS) entry which is preliminary data.</text>
</comment>
<gene>
    <name evidence="1" type="ORF">GCM10008014_24910</name>
</gene>
<reference evidence="2" key="1">
    <citation type="journal article" date="2019" name="Int. J. Syst. Evol. Microbiol.">
        <title>The Global Catalogue of Microorganisms (GCM) 10K type strain sequencing project: providing services to taxonomists for standard genome sequencing and annotation.</title>
        <authorList>
            <consortium name="The Broad Institute Genomics Platform"/>
            <consortium name="The Broad Institute Genome Sequencing Center for Infectious Disease"/>
            <person name="Wu L."/>
            <person name="Ma J."/>
        </authorList>
    </citation>
    <scope>NUCLEOTIDE SEQUENCE [LARGE SCALE GENOMIC DNA]</scope>
    <source>
        <strain evidence="2">CGMCC 1.12770</strain>
    </source>
</reference>
<keyword evidence="2" id="KW-1185">Reference proteome</keyword>
<proteinExistence type="predicted"/>
<sequence length="155" mass="18019">MITKNSLSLSDVMELLNNTPIEYSEVTVQDEKVIQVNLVRQRDENDDAYIVEVNLVIQERPQHLFIYCHNIYDIKHEDSVSNVLRELSIVNLKRVIYGNMGFDDSDNSITYTNSVSLAGRESLTVEEIMDYIFYAGFICDKISLHLTRFEEDLFK</sequence>
<protein>
    <recommendedName>
        <fullName evidence="3">YbjN domain-containing protein</fullName>
    </recommendedName>
</protein>
<accession>A0ABQ1ZAC4</accession>
<evidence type="ECO:0000313" key="2">
    <source>
        <dbReference type="Proteomes" id="UP000652153"/>
    </source>
</evidence>
<dbReference type="RefSeq" id="WP_188592618.1">
    <property type="nucleotide sequence ID" value="NZ_BMFU01000003.1"/>
</dbReference>
<evidence type="ECO:0000313" key="1">
    <source>
        <dbReference type="EMBL" id="GGH55364.1"/>
    </source>
</evidence>
<name>A0ABQ1ZAC4_9BACL</name>
<dbReference type="Proteomes" id="UP000652153">
    <property type="component" value="Unassembled WGS sequence"/>
</dbReference>
<evidence type="ECO:0008006" key="3">
    <source>
        <dbReference type="Google" id="ProtNLM"/>
    </source>
</evidence>
<dbReference type="EMBL" id="BMFU01000003">
    <property type="protein sequence ID" value="GGH55364.1"/>
    <property type="molecule type" value="Genomic_DNA"/>
</dbReference>